<dbReference type="NCBIfam" id="TIGR02033">
    <property type="entry name" value="D-hydantoinase"/>
    <property type="match status" value="1"/>
</dbReference>
<dbReference type="GO" id="GO:0016812">
    <property type="term" value="F:hydrolase activity, acting on carbon-nitrogen (but not peptide) bonds, in cyclic amides"/>
    <property type="evidence" value="ECO:0007669"/>
    <property type="project" value="TreeGrafter"/>
</dbReference>
<keyword evidence="13" id="KW-0175">Coiled coil</keyword>
<dbReference type="InterPro" id="IPR036133">
    <property type="entry name" value="EB1_C_sf"/>
</dbReference>
<dbReference type="SUPFAM" id="SSF51338">
    <property type="entry name" value="Composite domain of metallo-dependent hydrolases"/>
    <property type="match status" value="2"/>
</dbReference>
<evidence type="ECO:0000313" key="17">
    <source>
        <dbReference type="EMBL" id="CAG12941.1"/>
    </source>
</evidence>
<dbReference type="FunFam" id="1.10.418.10:FF:000007">
    <property type="entry name" value="Microtubule-associated protein, RP/EB family, member 2"/>
    <property type="match status" value="1"/>
</dbReference>
<comment type="similarity">
    <text evidence="4">Belongs to the MAPRE family.</text>
</comment>
<evidence type="ECO:0000256" key="2">
    <source>
        <dbReference type="ARBA" id="ARBA00004647"/>
    </source>
</evidence>
<feature type="region of interest" description="Disordered" evidence="14">
    <location>
        <begin position="713"/>
        <end position="753"/>
    </location>
</feature>
<gene>
    <name evidence="17" type="ORF">GSTENG00035427001</name>
</gene>
<keyword evidence="9" id="KW-0498">Mitosis</keyword>
<sequence>SMRILIKGGKVVNDDFTQEADVYIENGIIQQVGKELMIPGGAKVIDASGKLVLPGGVDTSVHLQESFMNAAIQDDFYSGTKAALMGGTTMVLALVLPEQHSSLLDAYEKCRAVADAKACCDYALHVGVTWWGPKVHNEMETLVREHGVNSFQMYMAYKDTMMLKDSELYQVLQTCKDIGAIARVHAENGELVAESQKEALDLGISGPEGIEISRPEELESEATHRAVTIANRARCPIYLVNVSSMSAGDMIAAAKMQGKVVHAETTVAHAVLNGSQYYHQDWAHAAAHVIAPPLRIDPNTPGYLMGLLGNDTLSVVASEHRPFGTKQRALGKDDFTKIPHGVAGVQDRMSVIWERGVVTGKMDENRFVAVTSSNAAKIYNLYPRKGRIIPGADADVVVWDPDATRTISASTQVQGGDFNLYEGMRCHGVPLVTISRGRLVCENGVFMCAEGSGKFYPQRTFPDFLYKKMVQREKLCPETTPTPTASLFQTQAYKGVARDPYSGDVAKVVNTMKELGLGSIDGDASGKGLQGSRVQAGIRDLHESSFSLSGSQVDDHIPKRSSARILAPPGGRSSGICRRMALNVFSTSMTVENLSRHDMLAWVNDSLQLSYTKIEQMCSGAAYCQFMDMLFPGCILLKKVKFNAKLEHEYIHNFKVLQSSFKKMEVDKIVPVEKLVKGKFQDNFEFLQWFKKFFDANWDKKEYDPVLMRQGQEAALPPPNAGPVRSSPSPTAPKSVPTPPRQSSCGVARRTTSVPRNGLDAEVLALTQQLSEMKQSVEGLEKERDFYFRKLRDIELICQEQENDNQPVISRIVDVLYATEVNYSLTLHFNWIFLNAQ</sequence>
<dbReference type="SUPFAM" id="SSF47576">
    <property type="entry name" value="Calponin-homology domain, CH-domain"/>
    <property type="match status" value="1"/>
</dbReference>
<dbReference type="GO" id="GO:0000922">
    <property type="term" value="C:spindle pole"/>
    <property type="evidence" value="ECO:0007669"/>
    <property type="project" value="UniProtKB-SubCell"/>
</dbReference>
<evidence type="ECO:0000256" key="5">
    <source>
        <dbReference type="ARBA" id="ARBA00019567"/>
    </source>
</evidence>
<dbReference type="InterPro" id="IPR006680">
    <property type="entry name" value="Amidohydro-rel"/>
</dbReference>
<dbReference type="SUPFAM" id="SSF51556">
    <property type="entry name" value="Metallo-dependent hydrolases"/>
    <property type="match status" value="1"/>
</dbReference>
<comment type="subcellular location">
    <subcellularLocation>
        <location evidence="1">Cytoplasm</location>
        <location evidence="1">Cytoskeleton</location>
        <location evidence="1">Microtubule organizing center</location>
        <location evidence="1">Centrosome</location>
    </subcellularLocation>
    <subcellularLocation>
        <location evidence="2">Cytoplasm</location>
        <location evidence="2">Cytoskeleton</location>
        <location evidence="2">Spindle pole</location>
    </subcellularLocation>
</comment>
<comment type="similarity">
    <text evidence="3">Belongs to the metallo-dependent hydrolases superfamily. Hydantoinase/dihydropyrimidinase family.</text>
</comment>
<dbReference type="InterPro" id="IPR036872">
    <property type="entry name" value="CH_dom_sf"/>
</dbReference>
<dbReference type="InterPro" id="IPR011778">
    <property type="entry name" value="Hydantoinase/dihydroPyrase"/>
</dbReference>
<dbReference type="EMBL" id="CAAE01015120">
    <property type="protein sequence ID" value="CAG12941.1"/>
    <property type="molecule type" value="Genomic_DNA"/>
</dbReference>
<evidence type="ECO:0000259" key="16">
    <source>
        <dbReference type="PROSITE" id="PS51230"/>
    </source>
</evidence>
<evidence type="ECO:0000256" key="9">
    <source>
        <dbReference type="ARBA" id="ARBA00022776"/>
    </source>
</evidence>
<dbReference type="Pfam" id="PF01979">
    <property type="entry name" value="Amidohydro_1"/>
    <property type="match status" value="1"/>
</dbReference>
<evidence type="ECO:0000256" key="12">
    <source>
        <dbReference type="PROSITE-ProRule" id="PRU00576"/>
    </source>
</evidence>
<dbReference type="FunFam" id="3.20.20.140:FF:000076">
    <property type="entry name" value="Dihydropyrimidinase like 2"/>
    <property type="match status" value="1"/>
</dbReference>
<dbReference type="SUPFAM" id="SSF140612">
    <property type="entry name" value="EB1 dimerisation domain-like"/>
    <property type="match status" value="1"/>
</dbReference>
<proteinExistence type="inferred from homology"/>
<evidence type="ECO:0000256" key="4">
    <source>
        <dbReference type="ARBA" id="ARBA00010729"/>
    </source>
</evidence>
<feature type="non-terminal residue" evidence="17">
    <location>
        <position position="1"/>
    </location>
</feature>
<dbReference type="GO" id="GO:0051010">
    <property type="term" value="F:microtubule plus-end binding"/>
    <property type="evidence" value="ECO:0007669"/>
    <property type="project" value="UniProtKB-ARBA"/>
</dbReference>
<dbReference type="Gene3D" id="3.20.20.140">
    <property type="entry name" value="Metal-dependent hydrolases"/>
    <property type="match status" value="1"/>
</dbReference>
<dbReference type="KEGG" id="tng:GSTEN00035427G001"/>
<dbReference type="OrthoDB" id="1924787at2759"/>
<dbReference type="InterPro" id="IPR001715">
    <property type="entry name" value="CH_dom"/>
</dbReference>
<dbReference type="InterPro" id="IPR004953">
    <property type="entry name" value="EB1_C"/>
</dbReference>
<dbReference type="PROSITE" id="PS50021">
    <property type="entry name" value="CH"/>
    <property type="match status" value="1"/>
</dbReference>
<dbReference type="AlphaFoldDB" id="Q4RF91"/>
<evidence type="ECO:0000256" key="11">
    <source>
        <dbReference type="ARBA" id="ARBA00023306"/>
    </source>
</evidence>
<reference evidence="17" key="1">
    <citation type="journal article" date="2004" name="Nature">
        <title>Genome duplication in the teleost fish Tetraodon nigroviridis reveals the early vertebrate proto-karyotype.</title>
        <authorList>
            <person name="Jaillon O."/>
            <person name="Aury J.-M."/>
            <person name="Brunet F."/>
            <person name="Petit J.-L."/>
            <person name="Stange-Thomann N."/>
            <person name="Mauceli E."/>
            <person name="Bouneau L."/>
            <person name="Fischer C."/>
            <person name="Ozouf-Costaz C."/>
            <person name="Bernot A."/>
            <person name="Nicaud S."/>
            <person name="Jaffe D."/>
            <person name="Fisher S."/>
            <person name="Lutfalla G."/>
            <person name="Dossat C."/>
            <person name="Segurens B."/>
            <person name="Dasilva C."/>
            <person name="Salanoubat M."/>
            <person name="Levy M."/>
            <person name="Boudet N."/>
            <person name="Castellano S."/>
            <person name="Anthouard V."/>
            <person name="Jubin C."/>
            <person name="Castelli V."/>
            <person name="Katinka M."/>
            <person name="Vacherie B."/>
            <person name="Biemont C."/>
            <person name="Skalli Z."/>
            <person name="Cattolico L."/>
            <person name="Poulain J."/>
            <person name="De Berardinis V."/>
            <person name="Cruaud C."/>
            <person name="Duprat S."/>
            <person name="Brottier P."/>
            <person name="Coutanceau J.-P."/>
            <person name="Gouzy J."/>
            <person name="Parra G."/>
            <person name="Lardier G."/>
            <person name="Chapple C."/>
            <person name="McKernan K.J."/>
            <person name="McEwan P."/>
            <person name="Bosak S."/>
            <person name="Kellis M."/>
            <person name="Volff J.-N."/>
            <person name="Guigo R."/>
            <person name="Zody M.C."/>
            <person name="Mesirov J."/>
            <person name="Lindblad-Toh K."/>
            <person name="Birren B."/>
            <person name="Nusbaum C."/>
            <person name="Kahn D."/>
            <person name="Robinson-Rechavi M."/>
            <person name="Laudet V."/>
            <person name="Schachter V."/>
            <person name="Quetier F."/>
            <person name="Saurin W."/>
            <person name="Scarpelli C."/>
            <person name="Wincker P."/>
            <person name="Lander E.S."/>
            <person name="Weissenbach J."/>
            <person name="Roest Crollius H."/>
        </authorList>
    </citation>
    <scope>NUCLEOTIDE SEQUENCE [LARGE SCALE GENOMIC DNA]</scope>
</reference>
<keyword evidence="10" id="KW-0206">Cytoskeleton</keyword>
<dbReference type="PANTHER" id="PTHR11647">
    <property type="entry name" value="HYDRANTOINASE/DIHYDROPYRIMIDINASE FAMILY MEMBER"/>
    <property type="match status" value="1"/>
</dbReference>
<protein>
    <recommendedName>
        <fullName evidence="5">Microtubule-associated protein RP/EB family member 1</fullName>
    </recommendedName>
</protein>
<reference evidence="17" key="2">
    <citation type="submission" date="2004-02" db="EMBL/GenBank/DDBJ databases">
        <authorList>
            <consortium name="Genoscope"/>
            <consortium name="Whitehead Institute Centre for Genome Research"/>
        </authorList>
    </citation>
    <scope>NUCLEOTIDE SEQUENCE</scope>
</reference>
<dbReference type="CDD" id="cd01314">
    <property type="entry name" value="D-HYD"/>
    <property type="match status" value="1"/>
</dbReference>
<evidence type="ECO:0000256" key="7">
    <source>
        <dbReference type="ARBA" id="ARBA00022618"/>
    </source>
</evidence>
<keyword evidence="11" id="KW-0131">Cell cycle</keyword>
<feature type="coiled-coil region" evidence="13">
    <location>
        <begin position="763"/>
        <end position="790"/>
    </location>
</feature>
<evidence type="ECO:0000256" key="1">
    <source>
        <dbReference type="ARBA" id="ARBA00004300"/>
    </source>
</evidence>
<evidence type="ECO:0000256" key="3">
    <source>
        <dbReference type="ARBA" id="ARBA00008829"/>
    </source>
</evidence>
<feature type="domain" description="Calponin-homology (CH)" evidence="15">
    <location>
        <begin position="593"/>
        <end position="695"/>
    </location>
</feature>
<evidence type="ECO:0000256" key="13">
    <source>
        <dbReference type="SAM" id="Coils"/>
    </source>
</evidence>
<name>Q4RF91_TETNG</name>
<dbReference type="InterPro" id="IPR011059">
    <property type="entry name" value="Metal-dep_hydrolase_composite"/>
</dbReference>
<dbReference type="GO" id="GO:0005874">
    <property type="term" value="C:microtubule"/>
    <property type="evidence" value="ECO:0007669"/>
    <property type="project" value="UniProtKB-KW"/>
</dbReference>
<keyword evidence="8 12" id="KW-0493">Microtubule</keyword>
<dbReference type="Pfam" id="PF03271">
    <property type="entry name" value="EB1"/>
    <property type="match status" value="1"/>
</dbReference>
<keyword evidence="6" id="KW-0963">Cytoplasm</keyword>
<evidence type="ECO:0000256" key="14">
    <source>
        <dbReference type="SAM" id="MobiDB-lite"/>
    </source>
</evidence>
<evidence type="ECO:0000256" key="8">
    <source>
        <dbReference type="ARBA" id="ARBA00022701"/>
    </source>
</evidence>
<dbReference type="PROSITE" id="PS51230">
    <property type="entry name" value="EB1_C"/>
    <property type="match status" value="1"/>
</dbReference>
<keyword evidence="7" id="KW-0132">Cell division</keyword>
<accession>Q4RF91</accession>
<feature type="domain" description="EB1 C-terminal" evidence="16">
    <location>
        <begin position="755"/>
        <end position="825"/>
    </location>
</feature>
<dbReference type="FunFam" id="1.20.5.1430:FF:000001">
    <property type="entry name" value="microtubule-associated protein RP/EB family member 1"/>
    <property type="match status" value="1"/>
</dbReference>
<comment type="caution">
    <text evidence="17">The sequence shown here is derived from an EMBL/GenBank/DDBJ whole genome shotgun (WGS) entry which is preliminary data.</text>
</comment>
<dbReference type="Gene3D" id="1.20.5.1430">
    <property type="match status" value="1"/>
</dbReference>
<dbReference type="PANTHER" id="PTHR11647:SF58">
    <property type="entry name" value="DIHYDROPYRIMIDINASE-RELATED PROTEIN 5"/>
    <property type="match status" value="1"/>
</dbReference>
<feature type="compositionally biased region" description="Polar residues" evidence="14">
    <location>
        <begin position="741"/>
        <end position="753"/>
    </location>
</feature>
<evidence type="ECO:0000256" key="6">
    <source>
        <dbReference type="ARBA" id="ARBA00022490"/>
    </source>
</evidence>
<dbReference type="GO" id="GO:0005829">
    <property type="term" value="C:cytosol"/>
    <property type="evidence" value="ECO:0007669"/>
    <property type="project" value="TreeGrafter"/>
</dbReference>
<dbReference type="GO" id="GO:0051301">
    <property type="term" value="P:cell division"/>
    <property type="evidence" value="ECO:0007669"/>
    <property type="project" value="UniProtKB-KW"/>
</dbReference>
<organism evidence="17">
    <name type="scientific">Tetraodon nigroviridis</name>
    <name type="common">Spotted green pufferfish</name>
    <name type="synonym">Chelonodon nigroviridis</name>
    <dbReference type="NCBI Taxonomy" id="99883"/>
    <lineage>
        <taxon>Eukaryota</taxon>
        <taxon>Metazoa</taxon>
        <taxon>Chordata</taxon>
        <taxon>Craniata</taxon>
        <taxon>Vertebrata</taxon>
        <taxon>Euteleostomi</taxon>
        <taxon>Actinopterygii</taxon>
        <taxon>Neopterygii</taxon>
        <taxon>Teleostei</taxon>
        <taxon>Neoteleostei</taxon>
        <taxon>Acanthomorphata</taxon>
        <taxon>Eupercaria</taxon>
        <taxon>Tetraodontiformes</taxon>
        <taxon>Tetradontoidea</taxon>
        <taxon>Tetraodontidae</taxon>
        <taxon>Tetraodon</taxon>
    </lineage>
</organism>
<evidence type="ECO:0000259" key="15">
    <source>
        <dbReference type="PROSITE" id="PS50021"/>
    </source>
</evidence>
<evidence type="ECO:0000256" key="10">
    <source>
        <dbReference type="ARBA" id="ARBA00023212"/>
    </source>
</evidence>
<dbReference type="Pfam" id="PF00307">
    <property type="entry name" value="CH"/>
    <property type="match status" value="1"/>
</dbReference>
<dbReference type="Gene3D" id="2.30.40.10">
    <property type="entry name" value="Urease, subunit C, domain 1"/>
    <property type="match status" value="1"/>
</dbReference>
<dbReference type="Gene3D" id="1.10.418.10">
    <property type="entry name" value="Calponin-like domain"/>
    <property type="match status" value="1"/>
</dbReference>
<dbReference type="GO" id="GO:0005813">
    <property type="term" value="C:centrosome"/>
    <property type="evidence" value="ECO:0007669"/>
    <property type="project" value="UniProtKB-SubCell"/>
</dbReference>
<dbReference type="InterPro" id="IPR032466">
    <property type="entry name" value="Metal_Hydrolase"/>
</dbReference>
<dbReference type="InterPro" id="IPR050378">
    <property type="entry name" value="Metallo-dep_Hydrolases_sf"/>
</dbReference>